<reference evidence="2 3" key="1">
    <citation type="journal article" date="2019" name="Int. J. Syst. Evol. Microbiol.">
        <title>The Global Catalogue of Microorganisms (GCM) 10K type strain sequencing project: providing services to taxonomists for standard genome sequencing and annotation.</title>
        <authorList>
            <consortium name="The Broad Institute Genomics Platform"/>
            <consortium name="The Broad Institute Genome Sequencing Center for Infectious Disease"/>
            <person name="Wu L."/>
            <person name="Ma J."/>
        </authorList>
    </citation>
    <scope>NUCLEOTIDE SEQUENCE [LARGE SCALE GENOMIC DNA]</scope>
    <source>
        <strain evidence="2 3">JCM 15591</strain>
    </source>
</reference>
<dbReference type="InterPro" id="IPR040891">
    <property type="entry name" value="HEPN_SAV_6107"/>
</dbReference>
<accession>A0ABN2L4H1</accession>
<name>A0ABN2L4H1_9MICO</name>
<evidence type="ECO:0000313" key="3">
    <source>
        <dbReference type="Proteomes" id="UP001501475"/>
    </source>
</evidence>
<evidence type="ECO:0000313" key="2">
    <source>
        <dbReference type="EMBL" id="GAA1773838.1"/>
    </source>
</evidence>
<keyword evidence="3" id="KW-1185">Reference proteome</keyword>
<gene>
    <name evidence="2" type="ORF">GCM10009810_33640</name>
</gene>
<feature type="domain" description="SAV-6107-like HEPN" evidence="1">
    <location>
        <begin position="40"/>
        <end position="139"/>
    </location>
</feature>
<dbReference type="Proteomes" id="UP001501475">
    <property type="component" value="Unassembled WGS sequence"/>
</dbReference>
<protein>
    <recommendedName>
        <fullName evidence="1">SAV-6107-like HEPN domain-containing protein</fullName>
    </recommendedName>
</protein>
<proteinExistence type="predicted"/>
<evidence type="ECO:0000259" key="1">
    <source>
        <dbReference type="Pfam" id="PF18726"/>
    </source>
</evidence>
<dbReference type="Pfam" id="PF18726">
    <property type="entry name" value="HEPN_SAV_6107"/>
    <property type="match status" value="1"/>
</dbReference>
<comment type="caution">
    <text evidence="2">The sequence shown here is derived from an EMBL/GenBank/DDBJ whole genome shotgun (WGS) entry which is preliminary data.</text>
</comment>
<organism evidence="2 3">
    <name type="scientific">Nostocoides vanveenii</name>
    <dbReference type="NCBI Taxonomy" id="330835"/>
    <lineage>
        <taxon>Bacteria</taxon>
        <taxon>Bacillati</taxon>
        <taxon>Actinomycetota</taxon>
        <taxon>Actinomycetes</taxon>
        <taxon>Micrococcales</taxon>
        <taxon>Intrasporangiaceae</taxon>
        <taxon>Nostocoides</taxon>
    </lineage>
</organism>
<sequence length="158" mass="17187">MTAETLVRQEKTVHESRFDAARVASALDLLDGSSASLVEASHAGEVAQRYVIAQLAALRAAAAVLAVRGPQLIGTRSTGGPRNLWELLPAVAPELREWAEFFAHTATRRWAVDEGRQVVSVREADDLVRSAGEFHDRVRRLLGLTRAAEPLRLTPALS</sequence>
<dbReference type="EMBL" id="BAAAPN010000100">
    <property type="protein sequence ID" value="GAA1773838.1"/>
    <property type="molecule type" value="Genomic_DNA"/>
</dbReference>